<evidence type="ECO:0000256" key="22">
    <source>
        <dbReference type="PIRSR" id="PIRSR600829-3"/>
    </source>
</evidence>
<evidence type="ECO:0000256" key="15">
    <source>
        <dbReference type="ARBA" id="ARBA00022989"/>
    </source>
</evidence>
<keyword evidence="8 24" id="KW-0808">Transferase</keyword>
<dbReference type="Proteomes" id="UP000664303">
    <property type="component" value="Unassembled WGS sequence"/>
</dbReference>
<comment type="similarity">
    <text evidence="2 24">Belongs to the bacterial diacylglycerol kinase family.</text>
</comment>
<evidence type="ECO:0000256" key="10">
    <source>
        <dbReference type="ARBA" id="ARBA00022723"/>
    </source>
</evidence>
<dbReference type="GO" id="GO:0046872">
    <property type="term" value="F:metal ion binding"/>
    <property type="evidence" value="ECO:0007669"/>
    <property type="project" value="UniProtKB-KW"/>
</dbReference>
<evidence type="ECO:0000256" key="14">
    <source>
        <dbReference type="ARBA" id="ARBA00022842"/>
    </source>
</evidence>
<comment type="cofactor">
    <cofactor evidence="23">
        <name>Mg(2+)</name>
        <dbReference type="ChEBI" id="CHEBI:18420"/>
    </cofactor>
    <text evidence="23">Mn(2+), Zn(2+), Cd(2+) and Co(2+) support activity to lesser extents.</text>
</comment>
<dbReference type="EC" id="2.7.1.107" evidence="3 24"/>
<feature type="binding site" evidence="21">
    <location>
        <begin position="15"/>
        <end position="20"/>
    </location>
    <ligand>
        <name>substrate</name>
    </ligand>
</feature>
<dbReference type="GO" id="GO:0004143">
    <property type="term" value="F:ATP-dependent diacylglycerol kinase activity"/>
    <property type="evidence" value="ECO:0007669"/>
    <property type="project" value="UniProtKB-EC"/>
</dbReference>
<feature type="transmembrane region" description="Helical" evidence="24">
    <location>
        <begin position="33"/>
        <end position="52"/>
    </location>
</feature>
<feature type="binding site" evidence="22">
    <location>
        <position position="11"/>
    </location>
    <ligand>
        <name>ATP</name>
        <dbReference type="ChEBI" id="CHEBI:30616"/>
    </ligand>
</feature>
<feature type="binding site" evidence="22">
    <location>
        <position position="78"/>
    </location>
    <ligand>
        <name>ATP</name>
        <dbReference type="ChEBI" id="CHEBI:30616"/>
    </ligand>
</feature>
<keyword evidence="13 22" id="KW-0067">ATP-binding</keyword>
<evidence type="ECO:0000256" key="4">
    <source>
        <dbReference type="ARBA" id="ARBA00017575"/>
    </source>
</evidence>
<keyword evidence="10 23" id="KW-0479">Metal-binding</keyword>
<evidence type="ECO:0000256" key="8">
    <source>
        <dbReference type="ARBA" id="ARBA00022679"/>
    </source>
</evidence>
<dbReference type="GO" id="GO:0005524">
    <property type="term" value="F:ATP binding"/>
    <property type="evidence" value="ECO:0007669"/>
    <property type="project" value="UniProtKB-KW"/>
</dbReference>
<evidence type="ECO:0000256" key="13">
    <source>
        <dbReference type="ARBA" id="ARBA00022840"/>
    </source>
</evidence>
<keyword evidence="6" id="KW-0444">Lipid biosynthesis</keyword>
<feature type="binding site" evidence="21">
    <location>
        <begin position="114"/>
        <end position="119"/>
    </location>
    <ligand>
        <name>substrate</name>
    </ligand>
</feature>
<evidence type="ECO:0000256" key="3">
    <source>
        <dbReference type="ARBA" id="ARBA00012133"/>
    </source>
</evidence>
<feature type="transmembrane region" description="Helical" evidence="24">
    <location>
        <begin position="98"/>
        <end position="122"/>
    </location>
</feature>
<keyword evidence="19 24" id="KW-1208">Phospholipid metabolism</keyword>
<keyword evidence="26" id="KW-1185">Reference proteome</keyword>
<dbReference type="Pfam" id="PF01219">
    <property type="entry name" value="DAGK_prokar"/>
    <property type="match status" value="1"/>
</dbReference>
<comment type="subcellular location">
    <subcellularLocation>
        <location evidence="1 24">Cell inner membrane</location>
        <topology evidence="1 24">Multi-pass membrane protein</topology>
    </subcellularLocation>
</comment>
<dbReference type="PANTHER" id="PTHR34299">
    <property type="entry name" value="DIACYLGLYCEROL KINASE"/>
    <property type="match status" value="1"/>
</dbReference>
<comment type="caution">
    <text evidence="25">The sequence shown here is derived from an EMBL/GenBank/DDBJ whole genome shotgun (WGS) entry which is preliminary data.</text>
</comment>
<evidence type="ECO:0000256" key="24">
    <source>
        <dbReference type="RuleBase" id="RU363065"/>
    </source>
</evidence>
<feature type="binding site" evidence="23">
    <location>
        <position position="78"/>
    </location>
    <ligand>
        <name>a divalent metal cation</name>
        <dbReference type="ChEBI" id="CHEBI:60240"/>
    </ligand>
</feature>
<keyword evidence="17 24" id="KW-0472">Membrane</keyword>
<evidence type="ECO:0000256" key="12">
    <source>
        <dbReference type="ARBA" id="ARBA00022777"/>
    </source>
</evidence>
<keyword evidence="18" id="KW-0594">Phospholipid biosynthesis</keyword>
<keyword evidence="14 23" id="KW-0460">Magnesium</keyword>
<reference evidence="25" key="1">
    <citation type="submission" date="2021-02" db="EMBL/GenBank/DDBJ databases">
        <title>PHA producing bacteria isolated from coastal sediment in Guangdong, Shenzhen.</title>
        <authorList>
            <person name="Zheng W."/>
            <person name="Yu S."/>
            <person name="Huang Y."/>
        </authorList>
    </citation>
    <scope>NUCLEOTIDE SEQUENCE</scope>
    <source>
        <strain evidence="25">TN14-10</strain>
    </source>
</reference>
<feature type="binding site" evidence="21">
    <location>
        <begin position="24"/>
        <end position="27"/>
    </location>
    <ligand>
        <name>substrate</name>
    </ligand>
</feature>
<name>A0A939DHJ0_9GAMM</name>
<keyword evidence="12 24" id="KW-0418">Kinase</keyword>
<feature type="binding site" evidence="21">
    <location>
        <position position="100"/>
    </location>
    <ligand>
        <name>substrate</name>
    </ligand>
</feature>
<evidence type="ECO:0000313" key="26">
    <source>
        <dbReference type="Proteomes" id="UP000664303"/>
    </source>
</evidence>
<feature type="binding site" evidence="21">
    <location>
        <position position="71"/>
    </location>
    <ligand>
        <name>substrate</name>
    </ligand>
</feature>
<sequence length="127" mass="13450">MSKPGKRGLARLVAATGHSWSGLRAAWRSEEAFRIEVSLALAFVPLAFVVTADIGHQLALLVTCALVILAEILNTAIESAIDRIGPEHDPLSGQAKDLGSAAVLVALILFTAAWGLSIWHWWRGGGG</sequence>
<evidence type="ECO:0000256" key="23">
    <source>
        <dbReference type="PIRSR" id="PIRSR600829-4"/>
    </source>
</evidence>
<comment type="function">
    <text evidence="24">Catalyzes the ATP-dependent phosphorylation of sn-l,2-diacylglycerol (DAG) to phosphatidic acid. Involved in the recycling of diacylglycerol produced as a by-product during membrane-derived oligosaccharide (MDO) biosynthesis.</text>
</comment>
<keyword evidence="9 24" id="KW-0812">Transmembrane</keyword>
<evidence type="ECO:0000256" key="16">
    <source>
        <dbReference type="ARBA" id="ARBA00023098"/>
    </source>
</evidence>
<evidence type="ECO:0000256" key="19">
    <source>
        <dbReference type="ARBA" id="ARBA00023264"/>
    </source>
</evidence>
<feature type="binding site" evidence="21">
    <location>
        <position position="11"/>
    </location>
    <ligand>
        <name>substrate</name>
    </ligand>
</feature>
<dbReference type="GO" id="GO:0006654">
    <property type="term" value="P:phosphatidic acid biosynthetic process"/>
    <property type="evidence" value="ECO:0007669"/>
    <property type="project" value="InterPro"/>
</dbReference>
<dbReference type="GO" id="GO:0005886">
    <property type="term" value="C:plasma membrane"/>
    <property type="evidence" value="ECO:0007669"/>
    <property type="project" value="UniProtKB-SubCell"/>
</dbReference>
<protein>
    <recommendedName>
        <fullName evidence="4 24">Diacylglycerol kinase</fullName>
        <ecNumber evidence="3 24">2.7.1.107</ecNumber>
    </recommendedName>
</protein>
<organism evidence="25 26">
    <name type="scientific">Parahaliea mediterranea</name>
    <dbReference type="NCBI Taxonomy" id="651086"/>
    <lineage>
        <taxon>Bacteria</taxon>
        <taxon>Pseudomonadati</taxon>
        <taxon>Pseudomonadota</taxon>
        <taxon>Gammaproteobacteria</taxon>
        <taxon>Cellvibrionales</taxon>
        <taxon>Halieaceae</taxon>
        <taxon>Parahaliea</taxon>
    </lineage>
</organism>
<evidence type="ECO:0000256" key="5">
    <source>
        <dbReference type="ARBA" id="ARBA00022475"/>
    </source>
</evidence>
<evidence type="ECO:0000256" key="11">
    <source>
        <dbReference type="ARBA" id="ARBA00022741"/>
    </source>
</evidence>
<dbReference type="EMBL" id="JAFKCZ010000013">
    <property type="protein sequence ID" value="MBN7798291.1"/>
    <property type="molecule type" value="Genomic_DNA"/>
</dbReference>
<dbReference type="PANTHER" id="PTHR34299:SF1">
    <property type="entry name" value="DIACYLGLYCEROL KINASE"/>
    <property type="match status" value="1"/>
</dbReference>
<feature type="transmembrane region" description="Helical" evidence="24">
    <location>
        <begin position="58"/>
        <end position="77"/>
    </location>
</feature>
<comment type="catalytic activity">
    <reaction evidence="24">
        <text>a 1,2-diacyl-sn-glycerol + ATP = a 1,2-diacyl-sn-glycero-3-phosphate + ADP + H(+)</text>
        <dbReference type="Rhea" id="RHEA:10272"/>
        <dbReference type="ChEBI" id="CHEBI:15378"/>
        <dbReference type="ChEBI" id="CHEBI:17815"/>
        <dbReference type="ChEBI" id="CHEBI:30616"/>
        <dbReference type="ChEBI" id="CHEBI:58608"/>
        <dbReference type="ChEBI" id="CHEBI:456216"/>
        <dbReference type="EC" id="2.7.1.107"/>
    </reaction>
</comment>
<dbReference type="CDD" id="cd14264">
    <property type="entry name" value="DAGK_IM"/>
    <property type="match status" value="1"/>
</dbReference>
<feature type="binding site" evidence="22">
    <location>
        <position position="30"/>
    </location>
    <ligand>
        <name>ATP</name>
        <dbReference type="ChEBI" id="CHEBI:30616"/>
    </ligand>
</feature>
<gene>
    <name evidence="25" type="ORF">JYP50_16900</name>
</gene>
<evidence type="ECO:0000256" key="6">
    <source>
        <dbReference type="ARBA" id="ARBA00022516"/>
    </source>
</evidence>
<accession>A0A939DHJ0</accession>
<proteinExistence type="inferred from homology"/>
<evidence type="ECO:0000256" key="21">
    <source>
        <dbReference type="PIRSR" id="PIRSR600829-2"/>
    </source>
</evidence>
<keyword evidence="15 24" id="KW-1133">Transmembrane helix</keyword>
<evidence type="ECO:0000256" key="18">
    <source>
        <dbReference type="ARBA" id="ARBA00023209"/>
    </source>
</evidence>
<dbReference type="InterPro" id="IPR036945">
    <property type="entry name" value="DAGK_sf"/>
</dbReference>
<evidence type="ECO:0000256" key="1">
    <source>
        <dbReference type="ARBA" id="ARBA00004429"/>
    </source>
</evidence>
<feature type="binding site" evidence="23">
    <location>
        <position position="30"/>
    </location>
    <ligand>
        <name>a divalent metal cation</name>
        <dbReference type="ChEBI" id="CHEBI:60240"/>
    </ligand>
</feature>
<evidence type="ECO:0000256" key="17">
    <source>
        <dbReference type="ARBA" id="ARBA00023136"/>
    </source>
</evidence>
<feature type="binding site" evidence="21">
    <location>
        <begin position="32"/>
        <end position="36"/>
    </location>
    <ligand>
        <name>substrate</name>
    </ligand>
</feature>
<evidence type="ECO:0000256" key="2">
    <source>
        <dbReference type="ARBA" id="ARBA00005967"/>
    </source>
</evidence>
<evidence type="ECO:0000256" key="20">
    <source>
        <dbReference type="PIRSR" id="PIRSR600829-1"/>
    </source>
</evidence>
<dbReference type="InterPro" id="IPR033718">
    <property type="entry name" value="DAGK_prok"/>
</dbReference>
<dbReference type="InterPro" id="IPR000829">
    <property type="entry name" value="DAGK"/>
</dbReference>
<evidence type="ECO:0000256" key="9">
    <source>
        <dbReference type="ARBA" id="ARBA00022692"/>
    </source>
</evidence>
<keyword evidence="7 24" id="KW-0997">Cell inner membrane</keyword>
<keyword evidence="16 24" id="KW-0443">Lipid metabolism</keyword>
<keyword evidence="5" id="KW-1003">Cell membrane</keyword>
<evidence type="ECO:0000256" key="7">
    <source>
        <dbReference type="ARBA" id="ARBA00022519"/>
    </source>
</evidence>
<feature type="active site" description="Proton acceptor" evidence="20">
    <location>
        <position position="71"/>
    </location>
</feature>
<evidence type="ECO:0000313" key="25">
    <source>
        <dbReference type="EMBL" id="MBN7798291.1"/>
    </source>
</evidence>
<feature type="binding site" evidence="22">
    <location>
        <begin position="96"/>
        <end position="97"/>
    </location>
    <ligand>
        <name>ATP</name>
        <dbReference type="ChEBI" id="CHEBI:30616"/>
    </ligand>
</feature>
<dbReference type="AlphaFoldDB" id="A0A939DHJ0"/>
<dbReference type="Gene3D" id="1.10.287.3610">
    <property type="match status" value="1"/>
</dbReference>
<keyword evidence="11 22" id="KW-0547">Nucleotide-binding</keyword>